<proteinExistence type="predicted"/>
<feature type="compositionally biased region" description="Basic and acidic residues" evidence="1">
    <location>
        <begin position="30"/>
        <end position="47"/>
    </location>
</feature>
<dbReference type="EMBL" id="OW240922">
    <property type="protein sequence ID" value="CAH2322008.1"/>
    <property type="molecule type" value="Genomic_DNA"/>
</dbReference>
<organism evidence="2 3">
    <name type="scientific">Pelobates cultripes</name>
    <name type="common">Western spadefoot toad</name>
    <dbReference type="NCBI Taxonomy" id="61616"/>
    <lineage>
        <taxon>Eukaryota</taxon>
        <taxon>Metazoa</taxon>
        <taxon>Chordata</taxon>
        <taxon>Craniata</taxon>
        <taxon>Vertebrata</taxon>
        <taxon>Euteleostomi</taxon>
        <taxon>Amphibia</taxon>
        <taxon>Batrachia</taxon>
        <taxon>Anura</taxon>
        <taxon>Pelobatoidea</taxon>
        <taxon>Pelobatidae</taxon>
        <taxon>Pelobates</taxon>
    </lineage>
</organism>
<sequence length="239" mass="26327">MACQSAPSGQTETTSIPASLILLPLASGSKEQDKEKTKIPREQKQNEQEPALHNNLPLTDDGHLAETKSASQTLTKLRKGRTPSHQMPPACQQRRPPQSLQTGAGMDFEQALDTHVDSMSNGQDELLEIDKYRDSILQNILTCLQDLRAQQEDIRSALVQVTEATQGIQQDVESGFRDIVAATQQHIYEEQAPFTTTAALSSPIGAKLPDVLDETMTTNRGDRGHASTNKRPRLSHPER</sequence>
<feature type="region of interest" description="Disordered" evidence="1">
    <location>
        <begin position="215"/>
        <end position="239"/>
    </location>
</feature>
<name>A0AAD1TAR6_PELCU</name>
<gene>
    <name evidence="2" type="ORF">PECUL_23A000501</name>
</gene>
<evidence type="ECO:0000313" key="3">
    <source>
        <dbReference type="Proteomes" id="UP001295444"/>
    </source>
</evidence>
<protein>
    <submittedName>
        <fullName evidence="2">Uncharacterized protein</fullName>
    </submittedName>
</protein>
<feature type="compositionally biased region" description="Basic residues" evidence="1">
    <location>
        <begin position="228"/>
        <end position="239"/>
    </location>
</feature>
<keyword evidence="3" id="KW-1185">Reference proteome</keyword>
<evidence type="ECO:0000256" key="1">
    <source>
        <dbReference type="SAM" id="MobiDB-lite"/>
    </source>
</evidence>
<dbReference type="AlphaFoldDB" id="A0AAD1TAR6"/>
<evidence type="ECO:0000313" key="2">
    <source>
        <dbReference type="EMBL" id="CAH2322008.1"/>
    </source>
</evidence>
<dbReference type="Proteomes" id="UP001295444">
    <property type="component" value="Chromosome 11"/>
</dbReference>
<feature type="compositionally biased region" description="Polar residues" evidence="1">
    <location>
        <begin position="1"/>
        <end position="17"/>
    </location>
</feature>
<reference evidence="2" key="1">
    <citation type="submission" date="2022-03" db="EMBL/GenBank/DDBJ databases">
        <authorList>
            <person name="Alioto T."/>
            <person name="Alioto T."/>
            <person name="Gomez Garrido J."/>
        </authorList>
    </citation>
    <scope>NUCLEOTIDE SEQUENCE</scope>
</reference>
<feature type="region of interest" description="Disordered" evidence="1">
    <location>
        <begin position="1"/>
        <end position="100"/>
    </location>
</feature>
<accession>A0AAD1TAR6</accession>